<gene>
    <name evidence="5" type="ORF">A9C19_14235</name>
</gene>
<dbReference type="InterPro" id="IPR018193">
    <property type="entry name" value="Glyc_kinase_flavodox-like_fold"/>
</dbReference>
<dbReference type="KEGG" id="bwh:A9C19_14235"/>
<evidence type="ECO:0000256" key="4">
    <source>
        <dbReference type="PIRNR" id="PIRNR006078"/>
    </source>
</evidence>
<dbReference type="Proteomes" id="UP000181936">
    <property type="component" value="Chromosome"/>
</dbReference>
<dbReference type="InterPro" id="IPR036129">
    <property type="entry name" value="Glycerate_kinase_sf"/>
</dbReference>
<evidence type="ECO:0000313" key="6">
    <source>
        <dbReference type="Proteomes" id="UP000181936"/>
    </source>
</evidence>
<dbReference type="NCBIfam" id="TIGR00045">
    <property type="entry name" value="glycerate kinase"/>
    <property type="match status" value="1"/>
</dbReference>
<dbReference type="STRING" id="1547283.A9C19_14235"/>
<dbReference type="Gene3D" id="3.90.1510.10">
    <property type="entry name" value="Glycerate kinase, domain 2"/>
    <property type="match status" value="1"/>
</dbReference>
<dbReference type="InterPro" id="IPR004381">
    <property type="entry name" value="Glycerate_kinase"/>
</dbReference>
<evidence type="ECO:0000256" key="3">
    <source>
        <dbReference type="ARBA" id="ARBA00022777"/>
    </source>
</evidence>
<protein>
    <submittedName>
        <fullName evidence="5">Glycerate kinase</fullName>
    </submittedName>
</protein>
<name>A0A1L3MTX9_9BACI</name>
<sequence length="390" mass="41092">MKILLAPDSFKGSLSAVGVALAMERGIKKAFPNSETICMPIGDGGEGTLETLITATNGITKQIKVTGPLGHEIMSEYGVLGDGKTCIIEMAKASGLALVDEKDLNPLKTTTYGTGELIRQALDDGYTSFILALGGSATNDGGVGMLQALGLKVVDVRGEEIGYGGGELAKVHRIDATKFDPRIQTSTFLIASDVENPFVGPNGASHVFGPQKGATMDMVRTLDANLSHWGDCVENATGSRIHDVKGAGAAGGIGGAFQVFFPSEMRRGIDVVIDHIGFHKAIDGADLVITGEGQVDDQTASGKTPMGVAQAAQSYGIPTIILAGSIGKGIEVLHRYGVVSVNSIINRPMTLHEAMENAGELIEFSTEQVVRSYFCNHEFQKRKVVLNNEN</sequence>
<evidence type="ECO:0000313" key="5">
    <source>
        <dbReference type="EMBL" id="APH05797.1"/>
    </source>
</evidence>
<dbReference type="GO" id="GO:0008887">
    <property type="term" value="F:glycerate kinase activity"/>
    <property type="evidence" value="ECO:0007669"/>
    <property type="project" value="UniProtKB-UniRule"/>
</dbReference>
<keyword evidence="2 4" id="KW-0808">Transferase</keyword>
<keyword evidence="6" id="KW-1185">Reference proteome</keyword>
<dbReference type="SUPFAM" id="SSF110738">
    <property type="entry name" value="Glycerate kinase I"/>
    <property type="match status" value="1"/>
</dbReference>
<dbReference type="Gene3D" id="3.40.50.10350">
    <property type="entry name" value="Glycerate kinase, domain 1"/>
    <property type="match status" value="1"/>
</dbReference>
<dbReference type="PANTHER" id="PTHR21599">
    <property type="entry name" value="GLYCERATE KINASE"/>
    <property type="match status" value="1"/>
</dbReference>
<evidence type="ECO:0000256" key="1">
    <source>
        <dbReference type="ARBA" id="ARBA00006284"/>
    </source>
</evidence>
<comment type="similarity">
    <text evidence="1 4">Belongs to the glycerate kinase type-1 family.</text>
</comment>
<dbReference type="GO" id="GO:0031388">
    <property type="term" value="P:organic acid phosphorylation"/>
    <property type="evidence" value="ECO:0007669"/>
    <property type="project" value="UniProtKB-UniRule"/>
</dbReference>
<keyword evidence="3 4" id="KW-0418">Kinase</keyword>
<organism evidence="5 6">
    <name type="scientific">Bacillus weihaiensis</name>
    <dbReference type="NCBI Taxonomy" id="1547283"/>
    <lineage>
        <taxon>Bacteria</taxon>
        <taxon>Bacillati</taxon>
        <taxon>Bacillota</taxon>
        <taxon>Bacilli</taxon>
        <taxon>Bacillales</taxon>
        <taxon>Bacillaceae</taxon>
        <taxon>Bacillus</taxon>
    </lineage>
</organism>
<dbReference type="EMBL" id="CP016020">
    <property type="protein sequence ID" value="APH05797.1"/>
    <property type="molecule type" value="Genomic_DNA"/>
</dbReference>
<dbReference type="PANTHER" id="PTHR21599:SF0">
    <property type="entry name" value="GLYCERATE KINASE"/>
    <property type="match status" value="1"/>
</dbReference>
<dbReference type="AlphaFoldDB" id="A0A1L3MTX9"/>
<evidence type="ECO:0000256" key="2">
    <source>
        <dbReference type="ARBA" id="ARBA00022679"/>
    </source>
</evidence>
<dbReference type="InterPro" id="IPR018197">
    <property type="entry name" value="Glycerate_kinase_RE-like"/>
</dbReference>
<reference evidence="5 6" key="1">
    <citation type="journal article" date="2016" name="Sci. Rep.">
        <title>Complete genome sequence and transcriptomic analysis of a novel marine strain Bacillus weihaiensis reveals the mechanism of brown algae degradation.</title>
        <authorList>
            <person name="Zhu Y."/>
            <person name="Chen P."/>
            <person name="Bao Y."/>
            <person name="Men Y."/>
            <person name="Zeng Y."/>
            <person name="Yang J."/>
            <person name="Sun J."/>
            <person name="Sun Y."/>
        </authorList>
    </citation>
    <scope>NUCLEOTIDE SEQUENCE [LARGE SCALE GENOMIC DNA]</scope>
    <source>
        <strain evidence="5 6">Alg07</strain>
    </source>
</reference>
<dbReference type="Pfam" id="PF02595">
    <property type="entry name" value="Gly_kinase"/>
    <property type="match status" value="1"/>
</dbReference>
<dbReference type="RefSeq" id="WP_072580590.1">
    <property type="nucleotide sequence ID" value="NZ_CP016020.1"/>
</dbReference>
<dbReference type="PIRSF" id="PIRSF006078">
    <property type="entry name" value="GlxK"/>
    <property type="match status" value="1"/>
</dbReference>
<dbReference type="OrthoDB" id="9774290at2"/>
<proteinExistence type="inferred from homology"/>
<accession>A0A1L3MTX9</accession>